<evidence type="ECO:0000259" key="2">
    <source>
        <dbReference type="PROSITE" id="PS50263"/>
    </source>
</evidence>
<keyword evidence="3" id="KW-0378">Hydrolase</keyword>
<dbReference type="GO" id="GO:0016787">
    <property type="term" value="F:hydrolase activity"/>
    <property type="evidence" value="ECO:0007669"/>
    <property type="project" value="UniProtKB-KW"/>
</dbReference>
<dbReference type="Proteomes" id="UP001516662">
    <property type="component" value="Unassembled WGS sequence"/>
</dbReference>
<evidence type="ECO:0000313" key="3">
    <source>
        <dbReference type="EMBL" id="MBE4909511.1"/>
    </source>
</evidence>
<dbReference type="InterPro" id="IPR003010">
    <property type="entry name" value="C-N_Hydrolase"/>
</dbReference>
<organism evidence="3 4">
    <name type="scientific">Litchfieldia luteola</name>
    <dbReference type="NCBI Taxonomy" id="682179"/>
    <lineage>
        <taxon>Bacteria</taxon>
        <taxon>Bacillati</taxon>
        <taxon>Bacillota</taxon>
        <taxon>Bacilli</taxon>
        <taxon>Bacillales</taxon>
        <taxon>Bacillaceae</taxon>
        <taxon>Litchfieldia</taxon>
    </lineage>
</organism>
<gene>
    <name evidence="3" type="ORF">IMZ08_15780</name>
</gene>
<evidence type="ECO:0000256" key="1">
    <source>
        <dbReference type="ARBA" id="ARBA00010613"/>
    </source>
</evidence>
<dbReference type="Gene3D" id="3.60.110.10">
    <property type="entry name" value="Carbon-nitrogen hydrolase"/>
    <property type="match status" value="1"/>
</dbReference>
<name>A0ABR9QM81_9BACI</name>
<dbReference type="PROSITE" id="PS50263">
    <property type="entry name" value="CN_HYDROLASE"/>
    <property type="match status" value="1"/>
</dbReference>
<accession>A0ABR9QM81</accession>
<dbReference type="EMBL" id="JADCLJ010000022">
    <property type="protein sequence ID" value="MBE4909511.1"/>
    <property type="molecule type" value="Genomic_DNA"/>
</dbReference>
<dbReference type="PANTHER" id="PTHR23088">
    <property type="entry name" value="NITRILASE-RELATED"/>
    <property type="match status" value="1"/>
</dbReference>
<proteinExistence type="inferred from homology"/>
<keyword evidence="4" id="KW-1185">Reference proteome</keyword>
<evidence type="ECO:0000313" key="4">
    <source>
        <dbReference type="Proteomes" id="UP001516662"/>
    </source>
</evidence>
<comment type="caution">
    <text evidence="3">The sequence shown here is derived from an EMBL/GenBank/DDBJ whole genome shotgun (WGS) entry which is preliminary data.</text>
</comment>
<feature type="domain" description="CN hydrolase" evidence="2">
    <location>
        <begin position="3"/>
        <end position="240"/>
    </location>
</feature>
<dbReference type="PANTHER" id="PTHR23088:SF27">
    <property type="entry name" value="DEAMINATED GLUTATHIONE AMIDASE"/>
    <property type="match status" value="1"/>
</dbReference>
<dbReference type="InterPro" id="IPR036526">
    <property type="entry name" value="C-N_Hydrolase_sf"/>
</dbReference>
<comment type="similarity">
    <text evidence="1">Belongs to the carbon-nitrogen hydrolase superfamily. NIT1/NIT2 family.</text>
</comment>
<dbReference type="CDD" id="cd07583">
    <property type="entry name" value="nitrilase_5"/>
    <property type="match status" value="1"/>
</dbReference>
<dbReference type="Pfam" id="PF00795">
    <property type="entry name" value="CN_hydrolase"/>
    <property type="match status" value="1"/>
</dbReference>
<dbReference type="SUPFAM" id="SSF56317">
    <property type="entry name" value="Carbon-nitrogen hydrolase"/>
    <property type="match status" value="1"/>
</dbReference>
<reference evidence="3 4" key="1">
    <citation type="submission" date="2020-10" db="EMBL/GenBank/DDBJ databases">
        <title>Bacillus sp. HD4P25, an endophyte from a halophyte.</title>
        <authorList>
            <person name="Sun J.-Q."/>
        </authorList>
    </citation>
    <scope>NUCLEOTIDE SEQUENCE [LARGE SCALE GENOMIC DNA]</scope>
    <source>
        <strain evidence="3 4">YIM 93174</strain>
    </source>
</reference>
<sequence>MQLKIACIQLDIIYGNPEKNKQNAELEISKVVSESKPDVIVLPELWTTGYDLTRLEDIADHQGADTTQFIGTLSKKFSVNIVAGSVAKKTEKGVKNTMLIFNRNGEVIGEYSKLHLFKLMDEHHYLIPGDAKGLFTIEGVPSSGVICYDIRFPEWIRAHTTEGAELVFVVAEWPLPRLEHWRALLISRAIENQCYVVACNRAGSDPANVFAGHSMIIDPWGEIIAEASTEPEVLTASIDLDQVKKVRKQIPIFQDRRPSFYQ</sequence>
<protein>
    <submittedName>
        <fullName evidence="3">Carbon-nitrogen family hydrolase</fullName>
    </submittedName>
</protein>